<keyword evidence="2" id="KW-1185">Reference proteome</keyword>
<evidence type="ECO:0000313" key="2">
    <source>
        <dbReference type="Proteomes" id="UP001054945"/>
    </source>
</evidence>
<dbReference type="AlphaFoldDB" id="A0AAV4QFQ6"/>
<name>A0AAV4QFQ6_CAEEX</name>
<dbReference type="EMBL" id="BPLR01006217">
    <property type="protein sequence ID" value="GIY08235.1"/>
    <property type="molecule type" value="Genomic_DNA"/>
</dbReference>
<sequence length="116" mass="13330">MRDYEINISQQKHWLRCTKLSQQQCLLRCTSSRRVDRRPKVVAVQKQLSVEKIKLINDPPLRPSTFTELASSAIPSYDVYSIADKLAEAKHVMRLGDGGMKAKSNEKIVKKIEFQI</sequence>
<organism evidence="1 2">
    <name type="scientific">Caerostris extrusa</name>
    <name type="common">Bark spider</name>
    <name type="synonym">Caerostris bankana</name>
    <dbReference type="NCBI Taxonomy" id="172846"/>
    <lineage>
        <taxon>Eukaryota</taxon>
        <taxon>Metazoa</taxon>
        <taxon>Ecdysozoa</taxon>
        <taxon>Arthropoda</taxon>
        <taxon>Chelicerata</taxon>
        <taxon>Arachnida</taxon>
        <taxon>Araneae</taxon>
        <taxon>Araneomorphae</taxon>
        <taxon>Entelegynae</taxon>
        <taxon>Araneoidea</taxon>
        <taxon>Araneidae</taxon>
        <taxon>Caerostris</taxon>
    </lineage>
</organism>
<protein>
    <submittedName>
        <fullName evidence="1">Uncharacterized protein</fullName>
    </submittedName>
</protein>
<accession>A0AAV4QFQ6</accession>
<proteinExistence type="predicted"/>
<evidence type="ECO:0000313" key="1">
    <source>
        <dbReference type="EMBL" id="GIY08235.1"/>
    </source>
</evidence>
<gene>
    <name evidence="1" type="ORF">CEXT_226211</name>
</gene>
<dbReference type="Proteomes" id="UP001054945">
    <property type="component" value="Unassembled WGS sequence"/>
</dbReference>
<reference evidence="1 2" key="1">
    <citation type="submission" date="2021-06" db="EMBL/GenBank/DDBJ databases">
        <title>Caerostris extrusa draft genome.</title>
        <authorList>
            <person name="Kono N."/>
            <person name="Arakawa K."/>
        </authorList>
    </citation>
    <scope>NUCLEOTIDE SEQUENCE [LARGE SCALE GENOMIC DNA]</scope>
</reference>
<comment type="caution">
    <text evidence="1">The sequence shown here is derived from an EMBL/GenBank/DDBJ whole genome shotgun (WGS) entry which is preliminary data.</text>
</comment>